<name>A0ABW0PC16_9HYPH</name>
<dbReference type="SMART" id="SM00382">
    <property type="entry name" value="AAA"/>
    <property type="match status" value="1"/>
</dbReference>
<accession>A0ABW0PC16</accession>
<evidence type="ECO:0000259" key="2">
    <source>
        <dbReference type="SMART" id="SM00382"/>
    </source>
</evidence>
<dbReference type="InterPro" id="IPR003593">
    <property type="entry name" value="AAA+_ATPase"/>
</dbReference>
<dbReference type="Pfam" id="PF00004">
    <property type="entry name" value="AAA"/>
    <property type="match status" value="1"/>
</dbReference>
<feature type="region of interest" description="Disordered" evidence="1">
    <location>
        <begin position="34"/>
        <end position="54"/>
    </location>
</feature>
<evidence type="ECO:0000313" key="3">
    <source>
        <dbReference type="EMBL" id="MFC5508359.1"/>
    </source>
</evidence>
<dbReference type="InterPro" id="IPR003959">
    <property type="entry name" value="ATPase_AAA_core"/>
</dbReference>
<feature type="domain" description="AAA+ ATPase" evidence="2">
    <location>
        <begin position="157"/>
        <end position="304"/>
    </location>
</feature>
<keyword evidence="4" id="KW-1185">Reference proteome</keyword>
<dbReference type="PANTHER" id="PTHR43718:SF2">
    <property type="entry name" value="LON PROTEASE HOMOLOG, MITOCHONDRIAL"/>
    <property type="match status" value="1"/>
</dbReference>
<dbReference type="InterPro" id="IPR027417">
    <property type="entry name" value="P-loop_NTPase"/>
</dbReference>
<comment type="caution">
    <text evidence="3">The sequence shown here is derived from an EMBL/GenBank/DDBJ whole genome shotgun (WGS) entry which is preliminary data.</text>
</comment>
<evidence type="ECO:0000256" key="1">
    <source>
        <dbReference type="SAM" id="MobiDB-lite"/>
    </source>
</evidence>
<organism evidence="3 4">
    <name type="scientific">Bosea massiliensis</name>
    <dbReference type="NCBI Taxonomy" id="151419"/>
    <lineage>
        <taxon>Bacteria</taxon>
        <taxon>Pseudomonadati</taxon>
        <taxon>Pseudomonadota</taxon>
        <taxon>Alphaproteobacteria</taxon>
        <taxon>Hyphomicrobiales</taxon>
        <taxon>Boseaceae</taxon>
        <taxon>Bosea</taxon>
    </lineage>
</organism>
<feature type="compositionally biased region" description="Acidic residues" evidence="1">
    <location>
        <begin position="40"/>
        <end position="49"/>
    </location>
</feature>
<gene>
    <name evidence="3" type="ORF">ACFPN9_24240</name>
</gene>
<reference evidence="4" key="1">
    <citation type="journal article" date="2019" name="Int. J. Syst. Evol. Microbiol.">
        <title>The Global Catalogue of Microorganisms (GCM) 10K type strain sequencing project: providing services to taxonomists for standard genome sequencing and annotation.</title>
        <authorList>
            <consortium name="The Broad Institute Genomics Platform"/>
            <consortium name="The Broad Institute Genome Sequencing Center for Infectious Disease"/>
            <person name="Wu L."/>
            <person name="Ma J."/>
        </authorList>
    </citation>
    <scope>NUCLEOTIDE SEQUENCE [LARGE SCALE GENOMIC DNA]</scope>
    <source>
        <strain evidence="4">CCUG 43117</strain>
    </source>
</reference>
<feature type="region of interest" description="Disordered" evidence="1">
    <location>
        <begin position="397"/>
        <end position="418"/>
    </location>
</feature>
<dbReference type="EMBL" id="JBHSLU010000085">
    <property type="protein sequence ID" value="MFC5508359.1"/>
    <property type="molecule type" value="Genomic_DNA"/>
</dbReference>
<dbReference type="SUPFAM" id="SSF52540">
    <property type="entry name" value="P-loop containing nucleoside triphosphate hydrolases"/>
    <property type="match status" value="1"/>
</dbReference>
<protein>
    <submittedName>
        <fullName evidence="3">AAA family ATPase</fullName>
    </submittedName>
</protein>
<dbReference type="Proteomes" id="UP001596060">
    <property type="component" value="Unassembled WGS sequence"/>
</dbReference>
<sequence>MNSVTPNTSEDAEAKFAQSWSYHENRVLIDHLRRQRPDGGEVEIQEEPDQAASEPVGPAIEIYDADRLARRLGHGDGFVGDPAEASNDEDAAQARQIRLWNRMQADERGPWRKLVIPDEAMIARIAGLDTICPQFSEVTAWIVRAAKLGSTTGTPLRLDPAVVVGPPGTGKTFYARKLAEALGVPSNVIAMNLMTDRGSAFSGLAPVWKASGPGKVAKLLIEGSHACPLIVIDEIEKASPINPSETPINVLHSILERENAACFVDEFVDLPMRADHIFWFATANSLDPLPDSIIDRLIVFQVALKEDEMLAIQRSIFHEANLRVGCTFAEPETALFQGCAGHTPRSLSRLWDIAMGFACEEGRRHLVAADIRGAEHVLLGGKESARRPIGFIRPAAREKGGEARVRTGMPPGSPRRQE</sequence>
<proteinExistence type="predicted"/>
<dbReference type="PANTHER" id="PTHR43718">
    <property type="entry name" value="LON PROTEASE"/>
    <property type="match status" value="1"/>
</dbReference>
<dbReference type="InterPro" id="IPR027065">
    <property type="entry name" value="Lon_Prtase"/>
</dbReference>
<dbReference type="RefSeq" id="WP_377817779.1">
    <property type="nucleotide sequence ID" value="NZ_JBHSLU010000085.1"/>
</dbReference>
<dbReference type="Gene3D" id="3.40.50.300">
    <property type="entry name" value="P-loop containing nucleotide triphosphate hydrolases"/>
    <property type="match status" value="1"/>
</dbReference>
<evidence type="ECO:0000313" key="4">
    <source>
        <dbReference type="Proteomes" id="UP001596060"/>
    </source>
</evidence>